<dbReference type="AlphaFoldDB" id="A0A975AIF4"/>
<name>A0A975AIF4_9FIRM</name>
<dbReference type="GO" id="GO:0008658">
    <property type="term" value="F:penicillin binding"/>
    <property type="evidence" value="ECO:0007669"/>
    <property type="project" value="InterPro"/>
</dbReference>
<dbReference type="Pfam" id="PF00905">
    <property type="entry name" value="Transpeptidase"/>
    <property type="match status" value="1"/>
</dbReference>
<dbReference type="InterPro" id="IPR036138">
    <property type="entry name" value="PBP_dimer_sf"/>
</dbReference>
<gene>
    <name evidence="4" type="ORF">J0B03_00570</name>
</gene>
<sequence length="467" mass="51103">MNENKRVLKGFLFIGVLFVLLIGYLTYFELFLKEDIVQNTYNRRIWEVDTGRIRGSILDRNGETLAYSESTEDDTQVRFYPFEELYAHVIGYHTPIYGNAQLEAAYQDELSGNKALNRIMDLPKQLTGEKLFGNQLQLTLDHDLQKKAWDLLQGQKGAVVALDPKTGAVLAMVSNPSYDPNQDKLSGAWEDLQNSRDSVLLPRATQGLYPPGSTFKCLTTAAAAASGNLDLVWKDEGSILVDGMIIRNFNSQVFGRVDLDQAFTKSINTYFAALGLEMGEDAIQNTAAQFGFNQKIPFDLQVSPSRLDQGDMSQTELASTSIGQGTLLVTPLHMALMGAGIANEGSIMEPYLVERVTMDSGRVVEAHSRKIWMDGPTSDTAALVKELMVQVVESGTGTNARISGISVAGKTGTAQNERDGEDHAWFMGFAPAEDPRIVVAVLLEYSGSTGGNSAAPIAGKLMENYLN</sequence>
<dbReference type="PANTHER" id="PTHR30627">
    <property type="entry name" value="PEPTIDOGLYCAN D,D-TRANSPEPTIDASE"/>
    <property type="match status" value="1"/>
</dbReference>
<organism evidence="4 5">
    <name type="scientific">Alkalibacter rhizosphaerae</name>
    <dbReference type="NCBI Taxonomy" id="2815577"/>
    <lineage>
        <taxon>Bacteria</taxon>
        <taxon>Bacillati</taxon>
        <taxon>Bacillota</taxon>
        <taxon>Clostridia</taxon>
        <taxon>Eubacteriales</taxon>
        <taxon>Eubacteriaceae</taxon>
        <taxon>Alkalibacter</taxon>
    </lineage>
</organism>
<evidence type="ECO:0000256" key="1">
    <source>
        <dbReference type="SAM" id="Phobius"/>
    </source>
</evidence>
<evidence type="ECO:0000259" key="3">
    <source>
        <dbReference type="Pfam" id="PF21922"/>
    </source>
</evidence>
<keyword evidence="1" id="KW-0472">Membrane</keyword>
<dbReference type="Gene3D" id="3.90.1310.10">
    <property type="entry name" value="Penicillin-binding protein 2a (Domain 2)"/>
    <property type="match status" value="1"/>
</dbReference>
<dbReference type="Gene3D" id="3.40.710.10">
    <property type="entry name" value="DD-peptidase/beta-lactamase superfamily"/>
    <property type="match status" value="1"/>
</dbReference>
<keyword evidence="1" id="KW-1133">Transmembrane helix</keyword>
<protein>
    <submittedName>
        <fullName evidence="4">Peptidoglycan glycosyltransferase</fullName>
    </submittedName>
</protein>
<evidence type="ECO:0000259" key="2">
    <source>
        <dbReference type="Pfam" id="PF00905"/>
    </source>
</evidence>
<dbReference type="Proteomes" id="UP000663499">
    <property type="component" value="Chromosome"/>
</dbReference>
<dbReference type="EMBL" id="CP071444">
    <property type="protein sequence ID" value="QSX08619.1"/>
    <property type="molecule type" value="Genomic_DNA"/>
</dbReference>
<feature type="transmembrane region" description="Helical" evidence="1">
    <location>
        <begin position="7"/>
        <end position="27"/>
    </location>
</feature>
<feature type="domain" description="Penicillin-binding protein transpeptidase" evidence="2">
    <location>
        <begin position="157"/>
        <end position="463"/>
    </location>
</feature>
<dbReference type="SUPFAM" id="SSF56601">
    <property type="entry name" value="beta-lactamase/transpeptidase-like"/>
    <property type="match status" value="1"/>
</dbReference>
<dbReference type="RefSeq" id="WP_207299960.1">
    <property type="nucleotide sequence ID" value="NZ_CP071444.1"/>
</dbReference>
<accession>A0A975AIF4</accession>
<dbReference type="PANTHER" id="PTHR30627:SF24">
    <property type="entry name" value="PENICILLIN-BINDING PROTEIN 4B"/>
    <property type="match status" value="1"/>
</dbReference>
<dbReference type="GO" id="GO:0071972">
    <property type="term" value="F:peptidoglycan L,D-transpeptidase activity"/>
    <property type="evidence" value="ECO:0007669"/>
    <property type="project" value="TreeGrafter"/>
</dbReference>
<keyword evidence="1" id="KW-0812">Transmembrane</keyword>
<dbReference type="GO" id="GO:0071555">
    <property type="term" value="P:cell wall organization"/>
    <property type="evidence" value="ECO:0007669"/>
    <property type="project" value="TreeGrafter"/>
</dbReference>
<evidence type="ECO:0000313" key="4">
    <source>
        <dbReference type="EMBL" id="QSX08619.1"/>
    </source>
</evidence>
<feature type="domain" description="Penicillin binding protein A dimerisation" evidence="3">
    <location>
        <begin position="54"/>
        <end position="135"/>
    </location>
</feature>
<reference evidence="4" key="1">
    <citation type="submission" date="2021-03" db="EMBL/GenBank/DDBJ databases">
        <title>Alkalibacter marinus sp. nov., isolated from tidal flat sediment.</title>
        <authorList>
            <person name="Namirimu T."/>
            <person name="Yang J.-A."/>
            <person name="Yang S.-H."/>
            <person name="Kim Y.-J."/>
            <person name="Kwon K.K."/>
        </authorList>
    </citation>
    <scope>NUCLEOTIDE SEQUENCE</scope>
    <source>
        <strain evidence="4">ES005</strain>
    </source>
</reference>
<dbReference type="SUPFAM" id="SSF56519">
    <property type="entry name" value="Penicillin binding protein dimerisation domain"/>
    <property type="match status" value="1"/>
</dbReference>
<dbReference type="GO" id="GO:0005886">
    <property type="term" value="C:plasma membrane"/>
    <property type="evidence" value="ECO:0007669"/>
    <property type="project" value="TreeGrafter"/>
</dbReference>
<dbReference type="InterPro" id="IPR012338">
    <property type="entry name" value="Beta-lactam/transpept-like"/>
</dbReference>
<keyword evidence="5" id="KW-1185">Reference proteome</keyword>
<dbReference type="InterPro" id="IPR054120">
    <property type="entry name" value="PBPA_dimer"/>
</dbReference>
<dbReference type="Pfam" id="PF21922">
    <property type="entry name" value="PBP_dimer_2"/>
    <property type="match status" value="1"/>
</dbReference>
<proteinExistence type="predicted"/>
<dbReference type="InterPro" id="IPR050515">
    <property type="entry name" value="Beta-lactam/transpept"/>
</dbReference>
<evidence type="ECO:0000313" key="5">
    <source>
        <dbReference type="Proteomes" id="UP000663499"/>
    </source>
</evidence>
<dbReference type="KEGG" id="alka:J0B03_00570"/>
<dbReference type="InterPro" id="IPR001460">
    <property type="entry name" value="PCN-bd_Tpept"/>
</dbReference>